<dbReference type="EMBL" id="CP043494">
    <property type="protein sequence ID" value="WNG51861.1"/>
    <property type="molecule type" value="Genomic_DNA"/>
</dbReference>
<sequence length="287" mass="29561">MRITRILSVVALFSLGSYGSACLPNGGSTGWDTNAGEDGTGGTEDPTGGDPGGEPAPPGEPPRFSFFVTSLEAMRELSGSQKGFGGDLRFGEATGLEGADKICRTIAEKALPGAGQKVWRAFLSASQGGPDGGPVHAIERIGEGPWYDRNGRLVAQDKAGLLGDARPRSHSQIKNDLPNERGEPNHQGVDNHDILTGSDKQGRFQGGGMGGTCNDWTSALGSTGRPYCGHSWPRRSGASRGAHWLSDHQVPGCAPGVSLVENGPGTGTNTVGGAGGYGAIYCFALSP</sequence>
<accession>A0ABY9X8Y6</accession>
<keyword evidence="2" id="KW-0732">Signal</keyword>
<evidence type="ECO:0000256" key="1">
    <source>
        <dbReference type="SAM" id="MobiDB-lite"/>
    </source>
</evidence>
<evidence type="ECO:0008006" key="5">
    <source>
        <dbReference type="Google" id="ProtNLM"/>
    </source>
</evidence>
<feature type="region of interest" description="Disordered" evidence="1">
    <location>
        <begin position="164"/>
        <end position="192"/>
    </location>
</feature>
<feature type="compositionally biased region" description="Basic and acidic residues" evidence="1">
    <location>
        <begin position="177"/>
        <end position="192"/>
    </location>
</feature>
<organism evidence="3 4">
    <name type="scientific">Archangium minus</name>
    <dbReference type="NCBI Taxonomy" id="83450"/>
    <lineage>
        <taxon>Bacteria</taxon>
        <taxon>Pseudomonadati</taxon>
        <taxon>Myxococcota</taxon>
        <taxon>Myxococcia</taxon>
        <taxon>Myxococcales</taxon>
        <taxon>Cystobacterineae</taxon>
        <taxon>Archangiaceae</taxon>
        <taxon>Archangium</taxon>
    </lineage>
</organism>
<evidence type="ECO:0000256" key="2">
    <source>
        <dbReference type="SAM" id="SignalP"/>
    </source>
</evidence>
<feature type="chain" id="PRO_5047510386" description="Lipoprotein" evidence="2">
    <location>
        <begin position="22"/>
        <end position="287"/>
    </location>
</feature>
<evidence type="ECO:0000313" key="3">
    <source>
        <dbReference type="EMBL" id="WNG51861.1"/>
    </source>
</evidence>
<gene>
    <name evidence="3" type="ORF">F0U60_52950</name>
</gene>
<dbReference type="Proteomes" id="UP001611383">
    <property type="component" value="Chromosome"/>
</dbReference>
<proteinExistence type="predicted"/>
<dbReference type="SUPFAM" id="SSF56436">
    <property type="entry name" value="C-type lectin-like"/>
    <property type="match status" value="1"/>
</dbReference>
<name>A0ABY9X8Y6_9BACT</name>
<feature type="compositionally biased region" description="Low complexity" evidence="1">
    <location>
        <begin position="32"/>
        <end position="48"/>
    </location>
</feature>
<evidence type="ECO:0000313" key="4">
    <source>
        <dbReference type="Proteomes" id="UP001611383"/>
    </source>
</evidence>
<feature type="signal peptide" evidence="2">
    <location>
        <begin position="1"/>
        <end position="21"/>
    </location>
</feature>
<dbReference type="InterPro" id="IPR016187">
    <property type="entry name" value="CTDL_fold"/>
</dbReference>
<dbReference type="InterPro" id="IPR016186">
    <property type="entry name" value="C-type_lectin-like/link_sf"/>
</dbReference>
<feature type="region of interest" description="Disordered" evidence="1">
    <location>
        <begin position="29"/>
        <end position="62"/>
    </location>
</feature>
<reference evidence="3 4" key="1">
    <citation type="submission" date="2019-08" db="EMBL/GenBank/DDBJ databases">
        <title>Archangium and Cystobacter genomes.</title>
        <authorList>
            <person name="Chen I.-C.K."/>
            <person name="Wielgoss S."/>
        </authorList>
    </citation>
    <scope>NUCLEOTIDE SEQUENCE [LARGE SCALE GENOMIC DNA]</scope>
    <source>
        <strain evidence="3 4">Cbm 6</strain>
    </source>
</reference>
<keyword evidence="4" id="KW-1185">Reference proteome</keyword>
<protein>
    <recommendedName>
        <fullName evidence="5">Lipoprotein</fullName>
    </recommendedName>
</protein>
<dbReference type="RefSeq" id="WP_395812162.1">
    <property type="nucleotide sequence ID" value="NZ_CP043494.1"/>
</dbReference>
<dbReference type="Gene3D" id="3.10.100.10">
    <property type="entry name" value="Mannose-Binding Protein A, subunit A"/>
    <property type="match status" value="1"/>
</dbReference>